<dbReference type="Pfam" id="PF01764">
    <property type="entry name" value="Lipase_3"/>
    <property type="match status" value="1"/>
</dbReference>
<keyword evidence="4" id="KW-1185">Reference proteome</keyword>
<dbReference type="InterPro" id="IPR002921">
    <property type="entry name" value="Fungal_lipase-type"/>
</dbReference>
<evidence type="ECO:0000313" key="4">
    <source>
        <dbReference type="Proteomes" id="UP000239899"/>
    </source>
</evidence>
<organism evidence="3 4">
    <name type="scientific">Chlorella sorokiniana</name>
    <name type="common">Freshwater green alga</name>
    <dbReference type="NCBI Taxonomy" id="3076"/>
    <lineage>
        <taxon>Eukaryota</taxon>
        <taxon>Viridiplantae</taxon>
        <taxon>Chlorophyta</taxon>
        <taxon>core chlorophytes</taxon>
        <taxon>Trebouxiophyceae</taxon>
        <taxon>Chlorellales</taxon>
        <taxon>Chlorellaceae</taxon>
        <taxon>Chlorella clade</taxon>
        <taxon>Chlorella</taxon>
    </lineage>
</organism>
<reference evidence="3 4" key="1">
    <citation type="journal article" date="2018" name="Plant J.">
        <title>Genome sequences of Chlorella sorokiniana UTEX 1602 and Micractinium conductrix SAG 241.80: implications to maltose excretion by a green alga.</title>
        <authorList>
            <person name="Arriola M.B."/>
            <person name="Velmurugan N."/>
            <person name="Zhang Y."/>
            <person name="Plunkett M.H."/>
            <person name="Hondzo H."/>
            <person name="Barney B.M."/>
        </authorList>
    </citation>
    <scope>NUCLEOTIDE SEQUENCE [LARGE SCALE GENOMIC DNA]</scope>
    <source>
        <strain evidence="4">UTEX 1602</strain>
    </source>
</reference>
<gene>
    <name evidence="3" type="ORF">C2E21_7867</name>
</gene>
<dbReference type="EMBL" id="LHPG02000017">
    <property type="protein sequence ID" value="PRW33116.1"/>
    <property type="molecule type" value="Genomic_DNA"/>
</dbReference>
<evidence type="ECO:0000313" key="3">
    <source>
        <dbReference type="EMBL" id="PRW33116.1"/>
    </source>
</evidence>
<dbReference type="PANTHER" id="PTHR45856">
    <property type="entry name" value="ALPHA/BETA-HYDROLASES SUPERFAMILY PROTEIN"/>
    <property type="match status" value="1"/>
</dbReference>
<protein>
    <submittedName>
        <fullName evidence="3">Lipase</fullName>
    </submittedName>
</protein>
<dbReference type="AlphaFoldDB" id="A0A2P6TG77"/>
<dbReference type="Gene3D" id="3.40.50.1820">
    <property type="entry name" value="alpha/beta hydrolase"/>
    <property type="match status" value="1"/>
</dbReference>
<dbReference type="OrthoDB" id="508212at2759"/>
<keyword evidence="1" id="KW-0732">Signal</keyword>
<proteinExistence type="predicted"/>
<name>A0A2P6TG77_CHLSO</name>
<evidence type="ECO:0000259" key="2">
    <source>
        <dbReference type="Pfam" id="PF01764"/>
    </source>
</evidence>
<dbReference type="SUPFAM" id="SSF53474">
    <property type="entry name" value="alpha/beta-Hydrolases"/>
    <property type="match status" value="1"/>
</dbReference>
<feature type="chain" id="PRO_5015107153" evidence="1">
    <location>
        <begin position="30"/>
        <end position="490"/>
    </location>
</feature>
<feature type="domain" description="Fungal lipase-type" evidence="2">
    <location>
        <begin position="224"/>
        <end position="362"/>
    </location>
</feature>
<dbReference type="CDD" id="cd00519">
    <property type="entry name" value="Lipase_3"/>
    <property type="match status" value="1"/>
</dbReference>
<dbReference type="Proteomes" id="UP000239899">
    <property type="component" value="Unassembled WGS sequence"/>
</dbReference>
<comment type="caution">
    <text evidence="3">The sequence shown here is derived from an EMBL/GenBank/DDBJ whole genome shotgun (WGS) entry which is preliminary data.</text>
</comment>
<dbReference type="PANTHER" id="PTHR45856:SF11">
    <property type="entry name" value="FUNGAL LIPASE-LIKE DOMAIN-CONTAINING PROTEIN"/>
    <property type="match status" value="1"/>
</dbReference>
<evidence type="ECO:0000256" key="1">
    <source>
        <dbReference type="SAM" id="SignalP"/>
    </source>
</evidence>
<dbReference type="InterPro" id="IPR051218">
    <property type="entry name" value="Sec_MonoDiacylglyc_Lipase"/>
</dbReference>
<sequence>MGRRVVGAARALLLAALLCAGLASLPAHAQGLLGLLGGGGGSSNMPTTKTTGPQCANTSAAIKAALAAVPAPAANQLCDTLLDSPINTCNLGAMVEWGLTSTASEPPKCNGALKQEVPPGEPAALQDLRPLPYAGFDNATDLLELEGETYFWLYRTLLNFEAYLGCFIANGSSWEPPSGWQLHSMLNVTEPASNTAGAPAGATPGTVVLPFAAVLLNQEEQQLVIAVRGTMTAAEWGIDFSYNQTALVAALGSLPVHYGFAGVFQQLWPGVQAALDELVVGGSPAATQVFVTGHSLGAGVGTLLSYATQSYLNEKLGAAAPVVGAVLVAPPNAGSPQFVDAFNTLVNARRLAFEYDIVPQAFCTPEMPSCPPGRLPGTVGALLTAAGISITPTDQPGNVTAWPYAQIGGSITLLPDEMAQDAASWPALSRIQLCWALPFLLATHVCSYSCALSQYAAEGAAGMSMCWLSSQPAGAPGTACPGWPTNYPGL</sequence>
<dbReference type="GO" id="GO:0006629">
    <property type="term" value="P:lipid metabolic process"/>
    <property type="evidence" value="ECO:0007669"/>
    <property type="project" value="InterPro"/>
</dbReference>
<dbReference type="InterPro" id="IPR029058">
    <property type="entry name" value="AB_hydrolase_fold"/>
</dbReference>
<feature type="signal peptide" evidence="1">
    <location>
        <begin position="1"/>
        <end position="29"/>
    </location>
</feature>
<accession>A0A2P6TG77</accession>